<evidence type="ECO:0000256" key="4">
    <source>
        <dbReference type="ARBA" id="ARBA00023004"/>
    </source>
</evidence>
<organism evidence="5 6">
    <name type="scientific">Exophiala aquamarina CBS 119918</name>
    <dbReference type="NCBI Taxonomy" id="1182545"/>
    <lineage>
        <taxon>Eukaryota</taxon>
        <taxon>Fungi</taxon>
        <taxon>Dikarya</taxon>
        <taxon>Ascomycota</taxon>
        <taxon>Pezizomycotina</taxon>
        <taxon>Eurotiomycetes</taxon>
        <taxon>Chaetothyriomycetidae</taxon>
        <taxon>Chaetothyriales</taxon>
        <taxon>Herpotrichiellaceae</taxon>
        <taxon>Exophiala</taxon>
    </lineage>
</organism>
<evidence type="ECO:0000313" key="6">
    <source>
        <dbReference type="Proteomes" id="UP000027920"/>
    </source>
</evidence>
<dbReference type="GO" id="GO:0046872">
    <property type="term" value="F:metal ion binding"/>
    <property type="evidence" value="ECO:0007669"/>
    <property type="project" value="UniProtKB-KW"/>
</dbReference>
<dbReference type="GeneID" id="25284047"/>
<evidence type="ECO:0008006" key="7">
    <source>
        <dbReference type="Google" id="ProtNLM"/>
    </source>
</evidence>
<keyword evidence="6" id="KW-1185">Reference proteome</keyword>
<evidence type="ECO:0000256" key="3">
    <source>
        <dbReference type="ARBA" id="ARBA00022723"/>
    </source>
</evidence>
<evidence type="ECO:0000313" key="5">
    <source>
        <dbReference type="EMBL" id="KEF54695.1"/>
    </source>
</evidence>
<comment type="cofactor">
    <cofactor evidence="1">
        <name>Fe cation</name>
        <dbReference type="ChEBI" id="CHEBI:24875"/>
    </cofactor>
</comment>
<dbReference type="Gene3D" id="2.60.120.620">
    <property type="entry name" value="q2cbj1_9rhob like domain"/>
    <property type="match status" value="1"/>
</dbReference>
<protein>
    <recommendedName>
        <fullName evidence="7">Phytanoyl-CoA dioxygenase</fullName>
    </recommendedName>
</protein>
<evidence type="ECO:0000256" key="2">
    <source>
        <dbReference type="ARBA" id="ARBA00005830"/>
    </source>
</evidence>
<dbReference type="VEuPathDB" id="FungiDB:A1O9_09137"/>
<keyword evidence="4" id="KW-0408">Iron</keyword>
<dbReference type="PANTHER" id="PTHR20883:SF15">
    <property type="entry name" value="PHYTANOYL-COA DIOXYGENASE DOMAIN-CONTAINING PROTEIN 1"/>
    <property type="match status" value="1"/>
</dbReference>
<dbReference type="AlphaFoldDB" id="A0A072PGM9"/>
<accession>A0A072PGM9</accession>
<dbReference type="RefSeq" id="XP_013257285.1">
    <property type="nucleotide sequence ID" value="XM_013401831.1"/>
</dbReference>
<sequence length="300" mass="33935">MGDASASFKIYSRAVERKPLPEDPKLRADIEHVLEHGYVIIPDCFTKAEAKEARDEIVRLLGHQPLGGRNNFEGINTNRIYSLLNKSRVFDKFTILPRVLALNDYFLDPGYLLSALHTISINPGEKAQALHHDDGYIQFPRPRLPFGSAIMVAFDEYTLQNGATRIIPGSHNWGSDRRGTPEETIPALCPEGGVVYFISTLWHGGGANTSDRPRQSATVQYCNPYIRPIESQILAVDPRKLDQIDPRIVEMMGYKHMEPFMGYADGLAPRRAARRMVRWLQHEVDENPPTFAHEAREAKM</sequence>
<proteinExistence type="inferred from homology"/>
<dbReference type="Proteomes" id="UP000027920">
    <property type="component" value="Unassembled WGS sequence"/>
</dbReference>
<comment type="caution">
    <text evidence="5">The sequence shown here is derived from an EMBL/GenBank/DDBJ whole genome shotgun (WGS) entry which is preliminary data.</text>
</comment>
<dbReference type="STRING" id="1182545.A0A072PGM9"/>
<gene>
    <name evidence="5" type="ORF">A1O9_09137</name>
</gene>
<evidence type="ECO:0000256" key="1">
    <source>
        <dbReference type="ARBA" id="ARBA00001962"/>
    </source>
</evidence>
<keyword evidence="3" id="KW-0479">Metal-binding</keyword>
<dbReference type="SUPFAM" id="SSF51197">
    <property type="entry name" value="Clavaminate synthase-like"/>
    <property type="match status" value="1"/>
</dbReference>
<dbReference type="PANTHER" id="PTHR20883">
    <property type="entry name" value="PHYTANOYL-COA DIOXYGENASE DOMAIN CONTAINING 1"/>
    <property type="match status" value="1"/>
</dbReference>
<dbReference type="Pfam" id="PF05721">
    <property type="entry name" value="PhyH"/>
    <property type="match status" value="1"/>
</dbReference>
<dbReference type="EMBL" id="AMGV01000009">
    <property type="protein sequence ID" value="KEF54695.1"/>
    <property type="molecule type" value="Genomic_DNA"/>
</dbReference>
<dbReference type="HOGENOM" id="CLU_047725_3_0_1"/>
<comment type="similarity">
    <text evidence="2">Belongs to the PhyH family.</text>
</comment>
<dbReference type="InterPro" id="IPR008775">
    <property type="entry name" value="Phytyl_CoA_dOase-like"/>
</dbReference>
<reference evidence="5 6" key="1">
    <citation type="submission" date="2013-03" db="EMBL/GenBank/DDBJ databases">
        <title>The Genome Sequence of Exophiala aquamarina CBS 119918.</title>
        <authorList>
            <consortium name="The Broad Institute Genomics Platform"/>
            <person name="Cuomo C."/>
            <person name="de Hoog S."/>
            <person name="Gorbushina A."/>
            <person name="Walker B."/>
            <person name="Young S.K."/>
            <person name="Zeng Q."/>
            <person name="Gargeya S."/>
            <person name="Fitzgerald M."/>
            <person name="Haas B."/>
            <person name="Abouelleil A."/>
            <person name="Allen A.W."/>
            <person name="Alvarado L."/>
            <person name="Arachchi H.M."/>
            <person name="Berlin A.M."/>
            <person name="Chapman S.B."/>
            <person name="Gainer-Dewar J."/>
            <person name="Goldberg J."/>
            <person name="Griggs A."/>
            <person name="Gujja S."/>
            <person name="Hansen M."/>
            <person name="Howarth C."/>
            <person name="Imamovic A."/>
            <person name="Ireland A."/>
            <person name="Larimer J."/>
            <person name="McCowan C."/>
            <person name="Murphy C."/>
            <person name="Pearson M."/>
            <person name="Poon T.W."/>
            <person name="Priest M."/>
            <person name="Roberts A."/>
            <person name="Saif S."/>
            <person name="Shea T."/>
            <person name="Sisk P."/>
            <person name="Sykes S."/>
            <person name="Wortman J."/>
            <person name="Nusbaum C."/>
            <person name="Birren B."/>
        </authorList>
    </citation>
    <scope>NUCLEOTIDE SEQUENCE [LARGE SCALE GENOMIC DNA]</scope>
    <source>
        <strain evidence="5 6">CBS 119918</strain>
    </source>
</reference>
<name>A0A072PGM9_9EURO</name>
<dbReference type="OrthoDB" id="445007at2759"/>